<dbReference type="Gene3D" id="1.10.510.10">
    <property type="entry name" value="Transferase(Phosphotransferase) domain 1"/>
    <property type="match status" value="1"/>
</dbReference>
<keyword evidence="3" id="KW-0067">ATP-binding</keyword>
<reference evidence="6 7" key="1">
    <citation type="journal article" date="2015" name="Genome Biol.">
        <title>Comparative genomics of Steinernema reveals deeply conserved gene regulatory networks.</title>
        <authorList>
            <person name="Dillman A.R."/>
            <person name="Macchietto M."/>
            <person name="Porter C.F."/>
            <person name="Rogers A."/>
            <person name="Williams B."/>
            <person name="Antoshechkin I."/>
            <person name="Lee M.M."/>
            <person name="Goodwin Z."/>
            <person name="Lu X."/>
            <person name="Lewis E.E."/>
            <person name="Goodrich-Blair H."/>
            <person name="Stock S.P."/>
            <person name="Adams B.J."/>
            <person name="Sternberg P.W."/>
            <person name="Mortazavi A."/>
        </authorList>
    </citation>
    <scope>NUCLEOTIDE SEQUENCE [LARGE SCALE GENOMIC DNA]</scope>
    <source>
        <strain evidence="6 7">ALL</strain>
    </source>
</reference>
<dbReference type="Pfam" id="PF07714">
    <property type="entry name" value="PK_Tyr_Ser-Thr"/>
    <property type="match status" value="1"/>
</dbReference>
<dbReference type="PRINTS" id="PR00109">
    <property type="entry name" value="TYRKINASE"/>
</dbReference>
<evidence type="ECO:0000256" key="3">
    <source>
        <dbReference type="PROSITE-ProRule" id="PRU10141"/>
    </source>
</evidence>
<dbReference type="GO" id="GO:0007169">
    <property type="term" value="P:cell surface receptor protein tyrosine kinase signaling pathway"/>
    <property type="evidence" value="ECO:0007669"/>
    <property type="project" value="TreeGrafter"/>
</dbReference>
<dbReference type="PROSITE" id="PS50011">
    <property type="entry name" value="PROTEIN_KINASE_DOM"/>
    <property type="match status" value="1"/>
</dbReference>
<sequence>MSSVLLCSRRAAAPMFASSDAQKEEVVFNVKPWKVLLVPADAVKHSEKLEDCSEGSSVYDEEPKIALEKKEKQPEIDAEKLQQRLWEWDVGVDGLPSYGGMLFKRLANAAAFEPMEEKLSWWQRAAGFKQRQVEVPHVVLWDFAGGHSCLDVNVVAGDVVHVVAEEYQVVTHGDLFRRLPRRWALARVINGRPFQADAGVIPTSYLISKEFYDANLEFFTKPKWFLGIASLSYAHKYLLIDTTAVRPGTFVVFSPQWLNPEPSDHRPFVLVVICEKPAEIVDEMIKITQRHPLPASVDETLDGPSVVVDVNDPPVPENVKKSKQQTKTTQEDTIANADAELTASVDNGSDRKMEDDIRAFHASSPLYVQRFVIKRNKLGRFLIFGHQFETLFDLVYHLKTVESDLAHKLTDGPEADASDLFFQHVPPPIAFPENPKRDHNALPMKLEMWAAQHFDEVKEPAMLQGPISYATRAVFDPFKKTHVLAARIFGLTAIEMNEAVAHVMRYKRTTLKNLPADEDIKKLVKQYKKTEKDRQRVAHEDHDYNKRNKLEGEKKRDRTKMPDDSFVVRSRPAYEFKPSDLKYDDSDILGKGAFATVYKGQVSTSGGLKDAAIKRLRVIAPSKDIRHPWVSELEVLEMVSHPNCALFYGFGFDDLTSDVFLAFELMEGALDSYVEKHQSKISINERIDFLLQVARGVGHLHAFDPQIVHGDLAARNVLMKAHPLDQSRFILKITDFGLSKATPNDQHVLPDDPETIPFNWLAPETWYHRELTAKSDVWAYGITALEIFGVKVPFGITDRTIIMMMLKEGHVHSRPADMPEYVFDVVLRCWRKSPVDRPSLAEVEILLLPLYIEHEAAHMDWVQERCTPKDTEEA</sequence>
<evidence type="ECO:0000256" key="2">
    <source>
        <dbReference type="ARBA" id="ARBA00051243"/>
    </source>
</evidence>
<evidence type="ECO:0000259" key="5">
    <source>
        <dbReference type="PROSITE" id="PS50011"/>
    </source>
</evidence>
<evidence type="ECO:0000256" key="4">
    <source>
        <dbReference type="SAM" id="MobiDB-lite"/>
    </source>
</evidence>
<evidence type="ECO:0000256" key="1">
    <source>
        <dbReference type="ARBA" id="ARBA00004167"/>
    </source>
</evidence>
<dbReference type="InterPro" id="IPR008266">
    <property type="entry name" value="Tyr_kinase_AS"/>
</dbReference>
<dbReference type="SUPFAM" id="SSF56112">
    <property type="entry name" value="Protein kinase-like (PK-like)"/>
    <property type="match status" value="1"/>
</dbReference>
<gene>
    <name evidence="6" type="ORF">L596_017245</name>
</gene>
<dbReference type="InterPro" id="IPR017441">
    <property type="entry name" value="Protein_kinase_ATP_BS"/>
</dbReference>
<comment type="catalytic activity">
    <reaction evidence="2">
        <text>L-tyrosyl-[protein] + ATP = O-phospho-L-tyrosyl-[protein] + ADP + H(+)</text>
        <dbReference type="Rhea" id="RHEA:10596"/>
        <dbReference type="Rhea" id="RHEA-COMP:10136"/>
        <dbReference type="Rhea" id="RHEA-COMP:20101"/>
        <dbReference type="ChEBI" id="CHEBI:15378"/>
        <dbReference type="ChEBI" id="CHEBI:30616"/>
        <dbReference type="ChEBI" id="CHEBI:46858"/>
        <dbReference type="ChEBI" id="CHEBI:61978"/>
        <dbReference type="ChEBI" id="CHEBI:456216"/>
        <dbReference type="EC" id="2.7.10.1"/>
    </reaction>
</comment>
<dbReference type="OrthoDB" id="4062651at2759"/>
<feature type="region of interest" description="Disordered" evidence="4">
    <location>
        <begin position="527"/>
        <end position="562"/>
    </location>
</feature>
<feature type="binding site" evidence="3">
    <location>
        <position position="614"/>
    </location>
    <ligand>
        <name>ATP</name>
        <dbReference type="ChEBI" id="CHEBI:30616"/>
    </ligand>
</feature>
<dbReference type="AlphaFoldDB" id="A0A4U5N1F7"/>
<name>A0A4U5N1F7_STECR</name>
<evidence type="ECO:0000313" key="7">
    <source>
        <dbReference type="Proteomes" id="UP000298663"/>
    </source>
</evidence>
<evidence type="ECO:0000313" key="6">
    <source>
        <dbReference type="EMBL" id="TKR76044.1"/>
    </source>
</evidence>
<proteinExistence type="predicted"/>
<reference evidence="6 7" key="2">
    <citation type="journal article" date="2019" name="G3 (Bethesda)">
        <title>Hybrid Assembly of the Genome of the Entomopathogenic Nematode Steinernema carpocapsae Identifies the X-Chromosome.</title>
        <authorList>
            <person name="Serra L."/>
            <person name="Macchietto M."/>
            <person name="Macias-Munoz A."/>
            <person name="McGill C.J."/>
            <person name="Rodriguez I.M."/>
            <person name="Rodriguez B."/>
            <person name="Murad R."/>
            <person name="Mortazavi A."/>
        </authorList>
    </citation>
    <scope>NUCLEOTIDE SEQUENCE [LARGE SCALE GENOMIC DNA]</scope>
    <source>
        <strain evidence="6 7">ALL</strain>
    </source>
</reference>
<dbReference type="InterPro" id="IPR050122">
    <property type="entry name" value="RTK"/>
</dbReference>
<dbReference type="PROSITE" id="PS00109">
    <property type="entry name" value="PROTEIN_KINASE_TYR"/>
    <property type="match status" value="1"/>
</dbReference>
<dbReference type="GO" id="GO:0043235">
    <property type="term" value="C:receptor complex"/>
    <property type="evidence" value="ECO:0007669"/>
    <property type="project" value="TreeGrafter"/>
</dbReference>
<dbReference type="InterPro" id="IPR000719">
    <property type="entry name" value="Prot_kinase_dom"/>
</dbReference>
<organism evidence="6 7">
    <name type="scientific">Steinernema carpocapsae</name>
    <name type="common">Entomopathogenic nematode</name>
    <dbReference type="NCBI Taxonomy" id="34508"/>
    <lineage>
        <taxon>Eukaryota</taxon>
        <taxon>Metazoa</taxon>
        <taxon>Ecdysozoa</taxon>
        <taxon>Nematoda</taxon>
        <taxon>Chromadorea</taxon>
        <taxon>Rhabditida</taxon>
        <taxon>Tylenchina</taxon>
        <taxon>Panagrolaimomorpha</taxon>
        <taxon>Strongyloidoidea</taxon>
        <taxon>Steinernematidae</taxon>
        <taxon>Steinernema</taxon>
    </lineage>
</organism>
<feature type="domain" description="Protein kinase" evidence="5">
    <location>
        <begin position="583"/>
        <end position="851"/>
    </location>
</feature>
<keyword evidence="7" id="KW-1185">Reference proteome</keyword>
<comment type="caution">
    <text evidence="6">The sequence shown here is derived from an EMBL/GenBank/DDBJ whole genome shotgun (WGS) entry which is preliminary data.</text>
</comment>
<dbReference type="Proteomes" id="UP000298663">
    <property type="component" value="Unassembled WGS sequence"/>
</dbReference>
<dbReference type="GO" id="GO:0004714">
    <property type="term" value="F:transmembrane receptor protein tyrosine kinase activity"/>
    <property type="evidence" value="ECO:0007669"/>
    <property type="project" value="UniProtKB-EC"/>
</dbReference>
<dbReference type="GO" id="GO:0005524">
    <property type="term" value="F:ATP binding"/>
    <property type="evidence" value="ECO:0007669"/>
    <property type="project" value="UniProtKB-UniRule"/>
</dbReference>
<dbReference type="PANTHER" id="PTHR24416">
    <property type="entry name" value="TYROSINE-PROTEIN KINASE RECEPTOR"/>
    <property type="match status" value="1"/>
</dbReference>
<dbReference type="EMBL" id="AZBU02000005">
    <property type="protein sequence ID" value="TKR76044.1"/>
    <property type="molecule type" value="Genomic_DNA"/>
</dbReference>
<dbReference type="PANTHER" id="PTHR24416:SF617">
    <property type="entry name" value="RET ONCOGENE, ISOFORM A"/>
    <property type="match status" value="1"/>
</dbReference>
<accession>A0A4U5N1F7</accession>
<dbReference type="PROSITE" id="PS00107">
    <property type="entry name" value="PROTEIN_KINASE_ATP"/>
    <property type="match status" value="1"/>
</dbReference>
<dbReference type="GO" id="GO:0005886">
    <property type="term" value="C:plasma membrane"/>
    <property type="evidence" value="ECO:0007669"/>
    <property type="project" value="TreeGrafter"/>
</dbReference>
<dbReference type="InterPro" id="IPR011009">
    <property type="entry name" value="Kinase-like_dom_sf"/>
</dbReference>
<dbReference type="STRING" id="34508.A0A4U5N1F7"/>
<comment type="subcellular location">
    <subcellularLocation>
        <location evidence="1">Membrane</location>
        <topology evidence="1">Single-pass membrane protein</topology>
    </subcellularLocation>
</comment>
<dbReference type="InterPro" id="IPR001245">
    <property type="entry name" value="Ser-Thr/Tyr_kinase_cat_dom"/>
</dbReference>
<keyword evidence="3" id="KW-0547">Nucleotide-binding</keyword>
<protein>
    <recommendedName>
        <fullName evidence="5">Protein kinase domain-containing protein</fullName>
    </recommendedName>
</protein>